<evidence type="ECO:0000313" key="4">
    <source>
        <dbReference type="Proteomes" id="UP001143400"/>
    </source>
</evidence>
<evidence type="ECO:0000256" key="1">
    <source>
        <dbReference type="PROSITE-ProRule" id="PRU01076"/>
    </source>
</evidence>
<evidence type="ECO:0000259" key="2">
    <source>
        <dbReference type="PROSITE" id="PS51740"/>
    </source>
</evidence>
<dbReference type="GO" id="GO:0003677">
    <property type="term" value="F:DNA binding"/>
    <property type="evidence" value="ECO:0007669"/>
    <property type="project" value="UniProtKB-UniRule"/>
</dbReference>
<dbReference type="PROSITE" id="PS51740">
    <property type="entry name" value="SPOVT_ABRB"/>
    <property type="match status" value="1"/>
</dbReference>
<dbReference type="InterPro" id="IPR037914">
    <property type="entry name" value="SpoVT-AbrB_sf"/>
</dbReference>
<keyword evidence="1" id="KW-0238">DNA-binding</keyword>
<dbReference type="InterPro" id="IPR007159">
    <property type="entry name" value="SpoVT-AbrB_dom"/>
</dbReference>
<reference evidence="3" key="2">
    <citation type="submission" date="2023-01" db="EMBL/GenBank/DDBJ databases">
        <authorList>
            <person name="Sun Q."/>
            <person name="Evtushenko L."/>
        </authorList>
    </citation>
    <scope>NUCLEOTIDE SEQUENCE</scope>
    <source>
        <strain evidence="3">VKM B-1606</strain>
    </source>
</reference>
<reference evidence="3" key="1">
    <citation type="journal article" date="2014" name="Int. J. Syst. Evol. Microbiol.">
        <title>Complete genome sequence of Corynebacterium casei LMG S-19264T (=DSM 44701T), isolated from a smear-ripened cheese.</title>
        <authorList>
            <consortium name="US DOE Joint Genome Institute (JGI-PGF)"/>
            <person name="Walter F."/>
            <person name="Albersmeier A."/>
            <person name="Kalinowski J."/>
            <person name="Ruckert C."/>
        </authorList>
    </citation>
    <scope>NUCLEOTIDE SEQUENCE</scope>
    <source>
        <strain evidence="3">VKM B-1606</strain>
    </source>
</reference>
<comment type="caution">
    <text evidence="3">The sequence shown here is derived from an EMBL/GenBank/DDBJ whole genome shotgun (WGS) entry which is preliminary data.</text>
</comment>
<feature type="domain" description="SpoVT-AbrB" evidence="2">
    <location>
        <begin position="3"/>
        <end position="49"/>
    </location>
</feature>
<organism evidence="3 4">
    <name type="scientific">Methylopila capsulata</name>
    <dbReference type="NCBI Taxonomy" id="61654"/>
    <lineage>
        <taxon>Bacteria</taxon>
        <taxon>Pseudomonadati</taxon>
        <taxon>Pseudomonadota</taxon>
        <taxon>Alphaproteobacteria</taxon>
        <taxon>Hyphomicrobiales</taxon>
        <taxon>Methylopilaceae</taxon>
        <taxon>Methylopila</taxon>
    </lineage>
</organism>
<sequence>MPTYRAEVRSDGSVVLPDDLRERLEIKPGVPVEFFLAYDGQVHFHAITETAWGWQNLFEKCVPPLSIREMDDAIVETVTEDDDRIRSYGVAKKRGHAAE</sequence>
<protein>
    <recommendedName>
        <fullName evidence="2">SpoVT-AbrB domain-containing protein</fullName>
    </recommendedName>
</protein>
<accession>A0A9W6IZ58</accession>
<dbReference type="Gene3D" id="2.10.260.10">
    <property type="match status" value="1"/>
</dbReference>
<dbReference type="Proteomes" id="UP001143400">
    <property type="component" value="Unassembled WGS sequence"/>
</dbReference>
<dbReference type="EMBL" id="BSFF01000010">
    <property type="protein sequence ID" value="GLK57786.1"/>
    <property type="molecule type" value="Genomic_DNA"/>
</dbReference>
<proteinExistence type="predicted"/>
<gene>
    <name evidence="3" type="ORF">GCM10008170_38060</name>
</gene>
<dbReference type="AlphaFoldDB" id="A0A9W6IZ58"/>
<evidence type="ECO:0000313" key="3">
    <source>
        <dbReference type="EMBL" id="GLK57786.1"/>
    </source>
</evidence>
<name>A0A9W6IZ58_9HYPH</name>
<dbReference type="SUPFAM" id="SSF89447">
    <property type="entry name" value="AbrB/MazE/MraZ-like"/>
    <property type="match status" value="1"/>
</dbReference>